<protein>
    <recommendedName>
        <fullName evidence="3">L-Fucosyltransferase</fullName>
        <ecNumber evidence="3">2.4.1.-</ecNumber>
    </recommendedName>
</protein>
<comment type="similarity">
    <text evidence="3">Belongs to the glycosyltransferase 11 family.</text>
</comment>
<dbReference type="InterPro" id="IPR002516">
    <property type="entry name" value="Glyco_trans_11"/>
</dbReference>
<dbReference type="EC" id="2.4.1.-" evidence="3"/>
<keyword evidence="3" id="KW-0735">Signal-anchor</keyword>
<keyword evidence="1 3" id="KW-0328">Glycosyltransferase</keyword>
<dbReference type="GO" id="GO:0032580">
    <property type="term" value="C:Golgi cisterna membrane"/>
    <property type="evidence" value="ECO:0007669"/>
    <property type="project" value="UniProtKB-SubCell"/>
</dbReference>
<evidence type="ECO:0000313" key="5">
    <source>
        <dbReference type="Proteomes" id="UP000242188"/>
    </source>
</evidence>
<reference evidence="4 5" key="1">
    <citation type="journal article" date="2017" name="Nat. Ecol. Evol.">
        <title>Scallop genome provides insights into evolution of bilaterian karyotype and development.</title>
        <authorList>
            <person name="Wang S."/>
            <person name="Zhang J."/>
            <person name="Jiao W."/>
            <person name="Li J."/>
            <person name="Xun X."/>
            <person name="Sun Y."/>
            <person name="Guo X."/>
            <person name="Huan P."/>
            <person name="Dong B."/>
            <person name="Zhang L."/>
            <person name="Hu X."/>
            <person name="Sun X."/>
            <person name="Wang J."/>
            <person name="Zhao C."/>
            <person name="Wang Y."/>
            <person name="Wang D."/>
            <person name="Huang X."/>
            <person name="Wang R."/>
            <person name="Lv J."/>
            <person name="Li Y."/>
            <person name="Zhang Z."/>
            <person name="Liu B."/>
            <person name="Lu W."/>
            <person name="Hui Y."/>
            <person name="Liang J."/>
            <person name="Zhou Z."/>
            <person name="Hou R."/>
            <person name="Li X."/>
            <person name="Liu Y."/>
            <person name="Li H."/>
            <person name="Ning X."/>
            <person name="Lin Y."/>
            <person name="Zhao L."/>
            <person name="Xing Q."/>
            <person name="Dou J."/>
            <person name="Li Y."/>
            <person name="Mao J."/>
            <person name="Guo H."/>
            <person name="Dou H."/>
            <person name="Li T."/>
            <person name="Mu C."/>
            <person name="Jiang W."/>
            <person name="Fu Q."/>
            <person name="Fu X."/>
            <person name="Miao Y."/>
            <person name="Liu J."/>
            <person name="Yu Q."/>
            <person name="Li R."/>
            <person name="Liao H."/>
            <person name="Li X."/>
            <person name="Kong Y."/>
            <person name="Jiang Z."/>
            <person name="Chourrout D."/>
            <person name="Li R."/>
            <person name="Bao Z."/>
        </authorList>
    </citation>
    <scope>NUCLEOTIDE SEQUENCE [LARGE SCALE GENOMIC DNA]</scope>
    <source>
        <strain evidence="4 5">PY_sf001</strain>
    </source>
</reference>
<dbReference type="PANTHER" id="PTHR11927">
    <property type="entry name" value="GALACTOSIDE 2-L-FUCOSYLTRANSFERASE"/>
    <property type="match status" value="1"/>
</dbReference>
<keyword evidence="5" id="KW-1185">Reference proteome</keyword>
<keyword evidence="3" id="KW-0325">Glycoprotein</keyword>
<keyword evidence="3" id="KW-0812">Transmembrane</keyword>
<comment type="subcellular location">
    <subcellularLocation>
        <location evidence="3">Golgi apparatus</location>
        <location evidence="3">Golgi stack membrane</location>
        <topology evidence="3">Single-pass type II membrane protein</topology>
    </subcellularLocation>
</comment>
<gene>
    <name evidence="4" type="ORF">KP79_PYT18006</name>
</gene>
<organism evidence="4 5">
    <name type="scientific">Mizuhopecten yessoensis</name>
    <name type="common">Japanese scallop</name>
    <name type="synonym">Patinopecten yessoensis</name>
    <dbReference type="NCBI Taxonomy" id="6573"/>
    <lineage>
        <taxon>Eukaryota</taxon>
        <taxon>Metazoa</taxon>
        <taxon>Spiralia</taxon>
        <taxon>Lophotrochozoa</taxon>
        <taxon>Mollusca</taxon>
        <taxon>Bivalvia</taxon>
        <taxon>Autobranchia</taxon>
        <taxon>Pteriomorphia</taxon>
        <taxon>Pectinida</taxon>
        <taxon>Pectinoidea</taxon>
        <taxon>Pectinidae</taxon>
        <taxon>Mizuhopecten</taxon>
    </lineage>
</organism>
<dbReference type="CDD" id="cd11301">
    <property type="entry name" value="Fut1_Fut2_like"/>
    <property type="match status" value="1"/>
</dbReference>
<dbReference type="STRING" id="6573.A0A210QHH5"/>
<dbReference type="PANTHER" id="PTHR11927:SF9">
    <property type="entry name" value="L-FUCOSYLTRANSFERASE"/>
    <property type="match status" value="1"/>
</dbReference>
<sequence>MTLSLIGLSVVIFIFVCHTKLILPKFKLFHRQSYRVQGSSVQPQLKTDSFSSTYFKQKNFSPLAKMVKENKEDTTGNRRYQFSLKFTTTMQTIVSKRNFNQKQKTVHTTAQIRANHQTIEHITSVHSLQKMTPEYTTGKKKPGLPKDPLTAKEKWTGQTVQDTGDQRFLVFRYLGRFGNVMFIYASCYSLALKHNRTLFMSKTDKIYQPFANIPTPRTPDKKRCKGKEVTFKQKRSRYYERLNVSETNASCVRIDGFLQSWKYFEDYFDDIRNQFMWKTYVREKALQTIETLKIQTWPDIPSSNITTVGIHVRRGDYVTSKRPMADRAYFESAKEYFLKNFSNVLFIVISSPNKNDRAWCVDNIQNGSGVTVIAGSRDKFVDMALLSMTDHVIISTGTFGWWAGFLNKGRVLHFDWIPVNHSRFKRDDYILPHWIGVKAVNSVKNNVSIFQTVPL</sequence>
<evidence type="ECO:0000256" key="3">
    <source>
        <dbReference type="RuleBase" id="RU363129"/>
    </source>
</evidence>
<comment type="pathway">
    <text evidence="3">Protein modification; protein glycosylation.</text>
</comment>
<dbReference type="UniPathway" id="UPA00378"/>
<dbReference type="Proteomes" id="UP000242188">
    <property type="component" value="Unassembled WGS sequence"/>
</dbReference>
<proteinExistence type="inferred from homology"/>
<dbReference type="Pfam" id="PF01531">
    <property type="entry name" value="Glyco_transf_11"/>
    <property type="match status" value="1"/>
</dbReference>
<comment type="caution">
    <text evidence="4">The sequence shown here is derived from an EMBL/GenBank/DDBJ whole genome shotgun (WGS) entry which is preliminary data.</text>
</comment>
<evidence type="ECO:0000256" key="1">
    <source>
        <dbReference type="ARBA" id="ARBA00022676"/>
    </source>
</evidence>
<evidence type="ECO:0000313" key="4">
    <source>
        <dbReference type="EMBL" id="OWF48136.1"/>
    </source>
</evidence>
<evidence type="ECO:0000256" key="2">
    <source>
        <dbReference type="ARBA" id="ARBA00022679"/>
    </source>
</evidence>
<dbReference type="OrthoDB" id="10010525at2759"/>
<dbReference type="AlphaFoldDB" id="A0A210QHH5"/>
<accession>A0A210QHH5</accession>
<dbReference type="GO" id="GO:0008107">
    <property type="term" value="F:galactoside 2-alpha-L-fucosyltransferase activity"/>
    <property type="evidence" value="ECO:0007669"/>
    <property type="project" value="InterPro"/>
</dbReference>
<dbReference type="GO" id="GO:0005975">
    <property type="term" value="P:carbohydrate metabolic process"/>
    <property type="evidence" value="ECO:0007669"/>
    <property type="project" value="InterPro"/>
</dbReference>
<keyword evidence="3" id="KW-0333">Golgi apparatus</keyword>
<keyword evidence="2 3" id="KW-0808">Transferase</keyword>
<dbReference type="EMBL" id="NEDP02003664">
    <property type="protein sequence ID" value="OWF48136.1"/>
    <property type="molecule type" value="Genomic_DNA"/>
</dbReference>
<name>A0A210QHH5_MIZYE</name>